<dbReference type="AlphaFoldDB" id="A0A3D4S4B6"/>
<evidence type="ECO:0000256" key="10">
    <source>
        <dbReference type="ARBA" id="ARBA00022842"/>
    </source>
</evidence>
<dbReference type="EMBL" id="DQHO01000018">
    <property type="protein sequence ID" value="HCS93669.1"/>
    <property type="molecule type" value="Genomic_DNA"/>
</dbReference>
<evidence type="ECO:0000256" key="7">
    <source>
        <dbReference type="ARBA" id="ARBA00022723"/>
    </source>
</evidence>
<comment type="similarity">
    <text evidence="15">Belongs to the glutamate--cysteine ligase type 1 family.</text>
</comment>
<dbReference type="NCBIfam" id="NF002688">
    <property type="entry name" value="PRK02471.1"/>
    <property type="match status" value="1"/>
</dbReference>
<evidence type="ECO:0000256" key="8">
    <source>
        <dbReference type="ARBA" id="ARBA00022741"/>
    </source>
</evidence>
<dbReference type="SUPFAM" id="SSF55931">
    <property type="entry name" value="Glutamine synthetase/guanido kinase"/>
    <property type="match status" value="1"/>
</dbReference>
<keyword evidence="11" id="KW-0464">Manganese</keyword>
<dbReference type="InterPro" id="IPR006335">
    <property type="entry name" value="Glut_biosynth"/>
</dbReference>
<keyword evidence="7" id="KW-0479">Metal-binding</keyword>
<dbReference type="InterPro" id="IPR014746">
    <property type="entry name" value="Gln_synth/guanido_kin_cat_dom"/>
</dbReference>
<evidence type="ECO:0000256" key="5">
    <source>
        <dbReference type="ARBA" id="ARBA00022598"/>
    </source>
</evidence>
<organism evidence="17 18">
    <name type="scientific">Bavariicoccus seileri</name>
    <dbReference type="NCBI Taxonomy" id="549685"/>
    <lineage>
        <taxon>Bacteria</taxon>
        <taxon>Bacillati</taxon>
        <taxon>Bacillota</taxon>
        <taxon>Bacilli</taxon>
        <taxon>Lactobacillales</taxon>
        <taxon>Enterococcaceae</taxon>
        <taxon>Bavariicoccus</taxon>
    </lineage>
</organism>
<comment type="caution">
    <text evidence="17">The sequence shown here is derived from an EMBL/GenBank/DDBJ whole genome shotgun (WGS) entry which is preliminary data.</text>
</comment>
<evidence type="ECO:0000256" key="12">
    <source>
        <dbReference type="ARBA" id="ARBA00023268"/>
    </source>
</evidence>
<reference evidence="17 18" key="1">
    <citation type="journal article" date="2018" name="Nat. Biotechnol.">
        <title>A standardized bacterial taxonomy based on genome phylogeny substantially revises the tree of life.</title>
        <authorList>
            <person name="Parks D.H."/>
            <person name="Chuvochina M."/>
            <person name="Waite D.W."/>
            <person name="Rinke C."/>
            <person name="Skarshewski A."/>
            <person name="Chaumeil P.A."/>
            <person name="Hugenholtz P."/>
        </authorList>
    </citation>
    <scope>NUCLEOTIDE SEQUENCE [LARGE SCALE GENOMIC DNA]</scope>
    <source>
        <strain evidence="17">UBA11306</strain>
    </source>
</reference>
<dbReference type="GO" id="GO:0005524">
    <property type="term" value="F:ATP binding"/>
    <property type="evidence" value="ECO:0007669"/>
    <property type="project" value="UniProtKB-UniRule"/>
</dbReference>
<feature type="domain" description="ATP-grasp" evidence="16">
    <location>
        <begin position="505"/>
        <end position="772"/>
    </location>
</feature>
<dbReference type="InterPro" id="IPR006334">
    <property type="entry name" value="Glut_cys_ligase"/>
</dbReference>
<keyword evidence="9 14" id="KW-0067">ATP-binding</keyword>
<proteinExistence type="inferred from homology"/>
<dbReference type="GO" id="GO:0004357">
    <property type="term" value="F:glutamate-cysteine ligase activity"/>
    <property type="evidence" value="ECO:0007669"/>
    <property type="project" value="UniProtKB-EC"/>
</dbReference>
<evidence type="ECO:0000256" key="6">
    <source>
        <dbReference type="ARBA" id="ARBA00022684"/>
    </source>
</evidence>
<evidence type="ECO:0000313" key="17">
    <source>
        <dbReference type="EMBL" id="HCS93669.1"/>
    </source>
</evidence>
<evidence type="ECO:0000256" key="11">
    <source>
        <dbReference type="ARBA" id="ARBA00023211"/>
    </source>
</evidence>
<dbReference type="InterPro" id="IPR011761">
    <property type="entry name" value="ATP-grasp"/>
</dbReference>
<evidence type="ECO:0000256" key="14">
    <source>
        <dbReference type="PROSITE-ProRule" id="PRU00409"/>
    </source>
</evidence>
<dbReference type="InterPro" id="IPR007370">
    <property type="entry name" value="Glu_cys_ligase"/>
</dbReference>
<evidence type="ECO:0000256" key="15">
    <source>
        <dbReference type="RuleBase" id="RU003544"/>
    </source>
</evidence>
<keyword evidence="5 15" id="KW-0436">Ligase</keyword>
<gene>
    <name evidence="17" type="ORF">DIW15_03030</name>
</gene>
<comment type="pathway">
    <text evidence="3">Sulfur metabolism; glutathione biosynthesis; glutathione from L-cysteine and L-glutamate: step 1/2.</text>
</comment>
<keyword evidence="8 14" id="KW-0547">Nucleotide-binding</keyword>
<evidence type="ECO:0000256" key="1">
    <source>
        <dbReference type="ARBA" id="ARBA00001936"/>
    </source>
</evidence>
<dbReference type="InterPro" id="IPR040657">
    <property type="entry name" value="GshAB_ATP-grasp"/>
</dbReference>
<dbReference type="Proteomes" id="UP000262195">
    <property type="component" value="Unassembled WGS sequence"/>
</dbReference>
<dbReference type="UniPathway" id="UPA00142">
    <property type="reaction ID" value="UER00209"/>
</dbReference>
<evidence type="ECO:0000256" key="4">
    <source>
        <dbReference type="ARBA" id="ARBA00012220"/>
    </source>
</evidence>
<accession>A0A3D4S4B6</accession>
<evidence type="ECO:0000313" key="18">
    <source>
        <dbReference type="Proteomes" id="UP000262195"/>
    </source>
</evidence>
<dbReference type="NCBIfam" id="TIGR01435">
    <property type="entry name" value="glu_cys_lig_rel"/>
    <property type="match status" value="1"/>
</dbReference>
<dbReference type="SUPFAM" id="SSF56059">
    <property type="entry name" value="Glutathione synthetase ATP-binding domain-like"/>
    <property type="match status" value="1"/>
</dbReference>
<dbReference type="GO" id="GO:0006750">
    <property type="term" value="P:glutathione biosynthetic process"/>
    <property type="evidence" value="ECO:0007669"/>
    <property type="project" value="UniProtKB-UniPathway"/>
</dbReference>
<dbReference type="PANTHER" id="PTHR38761">
    <property type="entry name" value="GLUTAMATE--CYSTEINE LIGASE"/>
    <property type="match status" value="1"/>
</dbReference>
<keyword evidence="12" id="KW-0511">Multifunctional enzyme</keyword>
<dbReference type="PANTHER" id="PTHR38761:SF1">
    <property type="entry name" value="GLUTAMATE--CYSTEINE LIGASE"/>
    <property type="match status" value="1"/>
</dbReference>
<dbReference type="Pfam" id="PF04262">
    <property type="entry name" value="Glu_cys_ligase"/>
    <property type="match status" value="1"/>
</dbReference>
<dbReference type="Pfam" id="PF18419">
    <property type="entry name" value="ATP-grasp_6"/>
    <property type="match status" value="1"/>
</dbReference>
<dbReference type="EC" id="6.3.2.2" evidence="4"/>
<sequence>MTVDILHLIKRDPIAKSRWFKGTFGIEREGLRITEDGNIAQTSHPTSLGNRSQHPFIQTDFAESQLEFITPTCHSVKATLEWLSAITAVGYRNLDDDESIWPLSMPYSYKGLSDLRVSQLEDEREVDYRKYLIKRYGKTRQLISGIHFNVGLDNELLKRLYSLTQMTDSKYSSFKSFQNDCYFKIAQHYQMYQWFYVYLFAATPITHKDFFELAHAQLPKLPVRSLRSSKYGYVNDSSIHFDYQSLAEFAKQLTSYVKEGHLVAEKELYEPIRFRGADSITDVVTDGIKYIEFRQIDVDPYDPLGISSSQLYFTHLFLLFLLTDTLSYDVTKISTYKKKLEKVALSTPSTPLDPNLMGEARTILSQMREMLEIVADGIATTTLHIMKEVLEVCEERIEDVSLTPAYAVMDDFSDLEKIAKDSFIQKNKIKETYYELPGFQDLELSTQAIMMDAIRLGLTIEVIDRSDQILRLGYKNHIEYVKDGNMTSLDNYITPLLMANKVVTKKLLAENAIHVPIGQLYDNEDIARQSFPSWCHNSIVIKPKSTNFGLGISILEGLEEDSKQSFEIALTHAFNYDDQVIIELFQPGTEFRFFVLNNHVLAVLKRVPAHIIGDGKNAINSLISTKNSSLLRGNEHEKPLVKITIDDSVLAEIKKQGYSSLNAVPPKDKVVYLRRNSNISTGGDSVDMTDFIPDFYKEIAVKAAQTLNAKICGVDMIIDIPKKTEQLNQVRVPGNLPYAIIEANFNPMMSMHIFPAIGKSRDVAHAILNALFPEYQ</sequence>
<comment type="cofactor">
    <cofactor evidence="1">
        <name>Mn(2+)</name>
        <dbReference type="ChEBI" id="CHEBI:29035"/>
    </cofactor>
</comment>
<evidence type="ECO:0000256" key="2">
    <source>
        <dbReference type="ARBA" id="ARBA00001946"/>
    </source>
</evidence>
<evidence type="ECO:0000256" key="3">
    <source>
        <dbReference type="ARBA" id="ARBA00005006"/>
    </source>
</evidence>
<keyword evidence="10" id="KW-0460">Magnesium</keyword>
<evidence type="ECO:0000259" key="16">
    <source>
        <dbReference type="PROSITE" id="PS50975"/>
    </source>
</evidence>
<dbReference type="STRING" id="1121105.GCA_000421665_00982"/>
<dbReference type="Gene3D" id="3.30.470.20">
    <property type="entry name" value="ATP-grasp fold, B domain"/>
    <property type="match status" value="1"/>
</dbReference>
<dbReference type="Gene3D" id="3.30.590.20">
    <property type="match status" value="1"/>
</dbReference>
<dbReference type="GO" id="GO:0046872">
    <property type="term" value="F:metal ion binding"/>
    <property type="evidence" value="ECO:0007669"/>
    <property type="project" value="UniProtKB-KW"/>
</dbReference>
<dbReference type="GO" id="GO:0005829">
    <property type="term" value="C:cytosol"/>
    <property type="evidence" value="ECO:0007669"/>
    <property type="project" value="TreeGrafter"/>
</dbReference>
<comment type="cofactor">
    <cofactor evidence="2">
        <name>Mg(2+)</name>
        <dbReference type="ChEBI" id="CHEBI:18420"/>
    </cofactor>
</comment>
<name>A0A3D4S4B6_9ENTE</name>
<protein>
    <recommendedName>
        <fullName evidence="4">glutamate--cysteine ligase</fullName>
        <ecNumber evidence="4">6.3.2.2</ecNumber>
    </recommendedName>
</protein>
<evidence type="ECO:0000256" key="13">
    <source>
        <dbReference type="ARBA" id="ARBA00048819"/>
    </source>
</evidence>
<dbReference type="PROSITE" id="PS50975">
    <property type="entry name" value="ATP_GRASP"/>
    <property type="match status" value="1"/>
</dbReference>
<keyword evidence="6 15" id="KW-0317">Glutathione biosynthesis</keyword>
<comment type="catalytic activity">
    <reaction evidence="13">
        <text>L-cysteine + L-glutamate + ATP = gamma-L-glutamyl-L-cysteine + ADP + phosphate + H(+)</text>
        <dbReference type="Rhea" id="RHEA:13285"/>
        <dbReference type="ChEBI" id="CHEBI:15378"/>
        <dbReference type="ChEBI" id="CHEBI:29985"/>
        <dbReference type="ChEBI" id="CHEBI:30616"/>
        <dbReference type="ChEBI" id="CHEBI:35235"/>
        <dbReference type="ChEBI" id="CHEBI:43474"/>
        <dbReference type="ChEBI" id="CHEBI:58173"/>
        <dbReference type="ChEBI" id="CHEBI:456216"/>
        <dbReference type="EC" id="6.3.2.2"/>
    </reaction>
</comment>
<evidence type="ECO:0000256" key="9">
    <source>
        <dbReference type="ARBA" id="ARBA00022840"/>
    </source>
</evidence>